<sequence>MSSEFSEPSGLSQFSQFDQFSDRFSDQSSHPFSGSPETPGVLAALGLDADRAAEFAPYTDRGLVAGRVSRVDRSTCDIVTGHGTLRAAHGSGPLPCTGDWAAVAVVGTPNDEPVIEALLDRRTALTRSSASGRSEGQVLAVNVDAVLIVVPLDIEPDLGRIERLLTVAWDSGARPVVVLTKADTVDDADDVRADVEAAAPGADVIVVSAVTGEGVEVLGAIAAGQTLALIGTSGAGKSTLANALTGAGLATGEVRQDGKGRHTTTWRELIPLPGGGVLVDTPGLRGIGLFDVNDGLDMAFSDVEAFAEECRFADCGHVAEPGCAVLEAVETGALPHRRLESYQKLRREADWIASRTDYRLRAERARQWKVIHKEMRRNPSPKK</sequence>
<keyword evidence="8 10" id="KW-0694">RNA-binding</keyword>
<evidence type="ECO:0000256" key="4">
    <source>
        <dbReference type="ARBA" id="ARBA00022730"/>
    </source>
</evidence>
<keyword evidence="9 10" id="KW-0342">GTP-binding</keyword>
<evidence type="ECO:0000256" key="3">
    <source>
        <dbReference type="ARBA" id="ARBA00022723"/>
    </source>
</evidence>
<evidence type="ECO:0000256" key="8">
    <source>
        <dbReference type="ARBA" id="ARBA00022884"/>
    </source>
</evidence>
<evidence type="ECO:0000256" key="9">
    <source>
        <dbReference type="ARBA" id="ARBA00023134"/>
    </source>
</evidence>
<evidence type="ECO:0000313" key="13">
    <source>
        <dbReference type="EMBL" id="MEU8137172.1"/>
    </source>
</evidence>
<dbReference type="Pfam" id="PF03193">
    <property type="entry name" value="RsgA_GTPase"/>
    <property type="match status" value="1"/>
</dbReference>
<keyword evidence="3 10" id="KW-0479">Metal-binding</keyword>
<dbReference type="EMBL" id="JBEZFP010000081">
    <property type="protein sequence ID" value="MEU8137172.1"/>
    <property type="molecule type" value="Genomic_DNA"/>
</dbReference>
<dbReference type="InterPro" id="IPR030378">
    <property type="entry name" value="G_CP_dom"/>
</dbReference>
<comment type="caution">
    <text evidence="13">The sequence shown here is derived from an EMBL/GenBank/DDBJ whole genome shotgun (WGS) entry which is preliminary data.</text>
</comment>
<feature type="binding site" evidence="10">
    <location>
        <position position="323"/>
    </location>
    <ligand>
        <name>Zn(2+)</name>
        <dbReference type="ChEBI" id="CHEBI:29105"/>
    </ligand>
</feature>
<evidence type="ECO:0000313" key="14">
    <source>
        <dbReference type="Proteomes" id="UP001551482"/>
    </source>
</evidence>
<feature type="domain" description="EngC GTPase" evidence="11">
    <location>
        <begin position="141"/>
        <end position="285"/>
    </location>
</feature>
<evidence type="ECO:0000256" key="5">
    <source>
        <dbReference type="ARBA" id="ARBA00022741"/>
    </source>
</evidence>
<feature type="binding site" evidence="10">
    <location>
        <begin position="231"/>
        <end position="239"/>
    </location>
    <ligand>
        <name>GTP</name>
        <dbReference type="ChEBI" id="CHEBI:37565"/>
    </ligand>
</feature>
<dbReference type="InterPro" id="IPR010914">
    <property type="entry name" value="RsgA_GTPase_dom"/>
</dbReference>
<dbReference type="RefSeq" id="WP_358358680.1">
    <property type="nucleotide sequence ID" value="NZ_JBEZFP010000081.1"/>
</dbReference>
<dbReference type="Gene3D" id="3.40.50.300">
    <property type="entry name" value="P-loop containing nucleotide triphosphate hydrolases"/>
    <property type="match status" value="1"/>
</dbReference>
<evidence type="ECO:0000259" key="12">
    <source>
        <dbReference type="PROSITE" id="PS51721"/>
    </source>
</evidence>
<keyword evidence="5 10" id="KW-0547">Nucleotide-binding</keyword>
<dbReference type="Proteomes" id="UP001551482">
    <property type="component" value="Unassembled WGS sequence"/>
</dbReference>
<evidence type="ECO:0000256" key="2">
    <source>
        <dbReference type="ARBA" id="ARBA00022517"/>
    </source>
</evidence>
<dbReference type="PANTHER" id="PTHR32120">
    <property type="entry name" value="SMALL RIBOSOMAL SUBUNIT BIOGENESIS GTPASE RSGA"/>
    <property type="match status" value="1"/>
</dbReference>
<reference evidence="13 14" key="1">
    <citation type="submission" date="2024-06" db="EMBL/GenBank/DDBJ databases">
        <title>The Natural Products Discovery Center: Release of the First 8490 Sequenced Strains for Exploring Actinobacteria Biosynthetic Diversity.</title>
        <authorList>
            <person name="Kalkreuter E."/>
            <person name="Kautsar S.A."/>
            <person name="Yang D."/>
            <person name="Bader C.D."/>
            <person name="Teijaro C.N."/>
            <person name="Fluegel L."/>
            <person name="Davis C.M."/>
            <person name="Simpson J.R."/>
            <person name="Lauterbach L."/>
            <person name="Steele A.D."/>
            <person name="Gui C."/>
            <person name="Meng S."/>
            <person name="Li G."/>
            <person name="Viehrig K."/>
            <person name="Ye F."/>
            <person name="Su P."/>
            <person name="Kiefer A.F."/>
            <person name="Nichols A."/>
            <person name="Cepeda A.J."/>
            <person name="Yan W."/>
            <person name="Fan B."/>
            <person name="Jiang Y."/>
            <person name="Adhikari A."/>
            <person name="Zheng C.-J."/>
            <person name="Schuster L."/>
            <person name="Cowan T.M."/>
            <person name="Smanski M.J."/>
            <person name="Chevrette M.G."/>
            <person name="De Carvalho L.P.S."/>
            <person name="Shen B."/>
        </authorList>
    </citation>
    <scope>NUCLEOTIDE SEQUENCE [LARGE SCALE GENOMIC DNA]</scope>
    <source>
        <strain evidence="13 14">NPDC048946</strain>
    </source>
</reference>
<keyword evidence="1 10" id="KW-0963">Cytoplasm</keyword>
<evidence type="ECO:0000256" key="6">
    <source>
        <dbReference type="ARBA" id="ARBA00022801"/>
    </source>
</evidence>
<organism evidence="13 14">
    <name type="scientific">Streptodolium elevatio</name>
    <dbReference type="NCBI Taxonomy" id="3157996"/>
    <lineage>
        <taxon>Bacteria</taxon>
        <taxon>Bacillati</taxon>
        <taxon>Actinomycetota</taxon>
        <taxon>Actinomycetes</taxon>
        <taxon>Kitasatosporales</taxon>
        <taxon>Streptomycetaceae</taxon>
        <taxon>Streptodolium</taxon>
    </lineage>
</organism>
<feature type="binding site" evidence="10">
    <location>
        <begin position="180"/>
        <end position="183"/>
    </location>
    <ligand>
        <name>GTP</name>
        <dbReference type="ChEBI" id="CHEBI:37565"/>
    </ligand>
</feature>
<gene>
    <name evidence="10 13" type="primary">rsgA</name>
    <name evidence="13" type="ORF">AB0C36_27100</name>
</gene>
<feature type="binding site" evidence="10">
    <location>
        <position position="317"/>
    </location>
    <ligand>
        <name>Zn(2+)</name>
        <dbReference type="ChEBI" id="CHEBI:29105"/>
    </ligand>
</feature>
<dbReference type="NCBIfam" id="TIGR00157">
    <property type="entry name" value="ribosome small subunit-dependent GTPase A"/>
    <property type="match status" value="1"/>
</dbReference>
<name>A0ABV3DNY5_9ACTN</name>
<dbReference type="InterPro" id="IPR004881">
    <property type="entry name" value="Ribosome_biogen_GTPase_RsgA"/>
</dbReference>
<dbReference type="PANTHER" id="PTHR32120:SF10">
    <property type="entry name" value="SMALL RIBOSOMAL SUBUNIT BIOGENESIS GTPASE RSGA"/>
    <property type="match status" value="1"/>
</dbReference>
<evidence type="ECO:0000256" key="10">
    <source>
        <dbReference type="HAMAP-Rule" id="MF_01820"/>
    </source>
</evidence>
<dbReference type="PROSITE" id="PS50936">
    <property type="entry name" value="ENGC_GTPASE"/>
    <property type="match status" value="1"/>
</dbReference>
<dbReference type="SUPFAM" id="SSF52540">
    <property type="entry name" value="P-loop containing nucleoside triphosphate hydrolases"/>
    <property type="match status" value="1"/>
</dbReference>
<evidence type="ECO:0000259" key="11">
    <source>
        <dbReference type="PROSITE" id="PS50936"/>
    </source>
</evidence>
<comment type="similarity">
    <text evidence="10">Belongs to the TRAFAC class YlqF/YawG GTPase family. RsgA subfamily.</text>
</comment>
<dbReference type="InterPro" id="IPR027417">
    <property type="entry name" value="P-loop_NTPase"/>
</dbReference>
<keyword evidence="7 10" id="KW-0862">Zinc</keyword>
<comment type="cofactor">
    <cofactor evidence="10">
        <name>Zn(2+)</name>
        <dbReference type="ChEBI" id="CHEBI:29105"/>
    </cofactor>
    <text evidence="10">Binds 1 zinc ion per subunit.</text>
</comment>
<feature type="binding site" evidence="10">
    <location>
        <position position="315"/>
    </location>
    <ligand>
        <name>Zn(2+)</name>
        <dbReference type="ChEBI" id="CHEBI:29105"/>
    </ligand>
</feature>
<feature type="binding site" evidence="10">
    <location>
        <position position="310"/>
    </location>
    <ligand>
        <name>Zn(2+)</name>
        <dbReference type="ChEBI" id="CHEBI:29105"/>
    </ligand>
</feature>
<feature type="domain" description="CP-type G" evidence="12">
    <location>
        <begin position="133"/>
        <end position="287"/>
    </location>
</feature>
<comment type="subcellular location">
    <subcellularLocation>
        <location evidence="10">Cytoplasm</location>
    </subcellularLocation>
</comment>
<dbReference type="Gene3D" id="1.10.40.50">
    <property type="entry name" value="Probable gtpase engc, domain 3"/>
    <property type="match status" value="1"/>
</dbReference>
<evidence type="ECO:0000256" key="7">
    <source>
        <dbReference type="ARBA" id="ARBA00022833"/>
    </source>
</evidence>
<dbReference type="PROSITE" id="PS51721">
    <property type="entry name" value="G_CP"/>
    <property type="match status" value="1"/>
</dbReference>
<keyword evidence="4 10" id="KW-0699">rRNA-binding</keyword>
<dbReference type="CDD" id="cd01854">
    <property type="entry name" value="YjeQ_EngC"/>
    <property type="match status" value="1"/>
</dbReference>
<accession>A0ABV3DNY5</accession>
<keyword evidence="2 10" id="KW-0690">Ribosome biogenesis</keyword>
<keyword evidence="6 10" id="KW-0378">Hydrolase</keyword>
<keyword evidence="14" id="KW-1185">Reference proteome</keyword>
<dbReference type="EC" id="3.6.1.-" evidence="10"/>
<comment type="function">
    <text evidence="10">One of several proteins that assist in the late maturation steps of the functional core of the 30S ribosomal subunit. Helps release RbfA from mature subunits. May play a role in the assembly of ribosomal proteins into the subunit. Circularly permuted GTPase that catalyzes slow GTP hydrolysis, GTPase activity is stimulated by the 30S ribosomal subunit.</text>
</comment>
<comment type="subunit">
    <text evidence="10">Monomer. Associates with 30S ribosomal subunit, binds 16S rRNA.</text>
</comment>
<dbReference type="HAMAP" id="MF_01820">
    <property type="entry name" value="GTPase_RsgA"/>
    <property type="match status" value="1"/>
</dbReference>
<protein>
    <recommendedName>
        <fullName evidence="10">Small ribosomal subunit biogenesis GTPase RsgA</fullName>
        <ecNumber evidence="10">3.6.1.-</ecNumber>
    </recommendedName>
</protein>
<proteinExistence type="inferred from homology"/>
<evidence type="ECO:0000256" key="1">
    <source>
        <dbReference type="ARBA" id="ARBA00022490"/>
    </source>
</evidence>